<dbReference type="Gene3D" id="2.130.10.10">
    <property type="entry name" value="YVTN repeat-like/Quinoprotein amine dehydrogenase"/>
    <property type="match status" value="1"/>
</dbReference>
<accession>A0ABR8A271</accession>
<dbReference type="PROSITE" id="PS00678">
    <property type="entry name" value="WD_REPEATS_1"/>
    <property type="match status" value="1"/>
</dbReference>
<gene>
    <name evidence="4" type="ORF">H6G24_00835</name>
</gene>
<dbReference type="Pfam" id="PF00400">
    <property type="entry name" value="WD40"/>
    <property type="match status" value="2"/>
</dbReference>
<dbReference type="InterPro" id="IPR011047">
    <property type="entry name" value="Quinoprotein_ADH-like_sf"/>
</dbReference>
<protein>
    <submittedName>
        <fullName evidence="4">Uncharacterized protein</fullName>
    </submittedName>
</protein>
<keyword evidence="2" id="KW-0677">Repeat</keyword>
<evidence type="ECO:0000256" key="1">
    <source>
        <dbReference type="ARBA" id="ARBA00022574"/>
    </source>
</evidence>
<organism evidence="4 5">
    <name type="scientific">Calothrix parietina FACHB-288</name>
    <dbReference type="NCBI Taxonomy" id="2692896"/>
    <lineage>
        <taxon>Bacteria</taxon>
        <taxon>Bacillati</taxon>
        <taxon>Cyanobacteriota</taxon>
        <taxon>Cyanophyceae</taxon>
        <taxon>Nostocales</taxon>
        <taxon>Calotrichaceae</taxon>
        <taxon>Calothrix</taxon>
    </lineage>
</organism>
<feature type="repeat" description="WD" evidence="3">
    <location>
        <begin position="57"/>
        <end position="88"/>
    </location>
</feature>
<dbReference type="InterPro" id="IPR015943">
    <property type="entry name" value="WD40/YVTN_repeat-like_dom_sf"/>
</dbReference>
<keyword evidence="1 3" id="KW-0853">WD repeat</keyword>
<dbReference type="InterPro" id="IPR001680">
    <property type="entry name" value="WD40_rpt"/>
</dbReference>
<keyword evidence="5" id="KW-1185">Reference proteome</keyword>
<evidence type="ECO:0000313" key="5">
    <source>
        <dbReference type="Proteomes" id="UP000658514"/>
    </source>
</evidence>
<dbReference type="InterPro" id="IPR019775">
    <property type="entry name" value="WD40_repeat_CS"/>
</dbReference>
<evidence type="ECO:0000256" key="2">
    <source>
        <dbReference type="ARBA" id="ARBA00022737"/>
    </source>
</evidence>
<dbReference type="PROSITE" id="PS50082">
    <property type="entry name" value="WD_REPEATS_2"/>
    <property type="match status" value="2"/>
</dbReference>
<dbReference type="EMBL" id="JACJQH010000001">
    <property type="protein sequence ID" value="MBD2194041.1"/>
    <property type="molecule type" value="Genomic_DNA"/>
</dbReference>
<proteinExistence type="predicted"/>
<comment type="caution">
    <text evidence="4">The sequence shown here is derived from an EMBL/GenBank/DDBJ whole genome shotgun (WGS) entry which is preliminary data.</text>
</comment>
<feature type="repeat" description="WD" evidence="3">
    <location>
        <begin position="23"/>
        <end position="57"/>
    </location>
</feature>
<dbReference type="PANTHER" id="PTHR19879:SF9">
    <property type="entry name" value="TRANSCRIPTION INITIATION FACTOR TFIID SUBUNIT 5"/>
    <property type="match status" value="1"/>
</dbReference>
<reference evidence="4 5" key="1">
    <citation type="journal article" date="2020" name="ISME J.">
        <title>Comparative genomics reveals insights into cyanobacterial evolution and habitat adaptation.</title>
        <authorList>
            <person name="Chen M.Y."/>
            <person name="Teng W.K."/>
            <person name="Zhao L."/>
            <person name="Hu C.X."/>
            <person name="Zhou Y.K."/>
            <person name="Han B.P."/>
            <person name="Song L.R."/>
            <person name="Shu W.S."/>
        </authorList>
    </citation>
    <scope>NUCLEOTIDE SEQUENCE [LARGE SCALE GENOMIC DNA]</scope>
    <source>
        <strain evidence="4 5">FACHB-288</strain>
    </source>
</reference>
<sequence>MQDSSYLVVATSSRENWAKVESVNSIAISSDGQILATGSGDKTIKLWEISTGKEIHSLTHFDPVFSVAFTPNGDGLAAGDSSGNIKIWRSQLVGQ</sequence>
<dbReference type="SUPFAM" id="SSF50998">
    <property type="entry name" value="Quinoprotein alcohol dehydrogenase-like"/>
    <property type="match status" value="1"/>
</dbReference>
<dbReference type="Proteomes" id="UP000658514">
    <property type="component" value="Unassembled WGS sequence"/>
</dbReference>
<dbReference type="PANTHER" id="PTHR19879">
    <property type="entry name" value="TRANSCRIPTION INITIATION FACTOR TFIID"/>
    <property type="match status" value="1"/>
</dbReference>
<evidence type="ECO:0000313" key="4">
    <source>
        <dbReference type="EMBL" id="MBD2194041.1"/>
    </source>
</evidence>
<dbReference type="SMART" id="SM00320">
    <property type="entry name" value="WD40"/>
    <property type="match status" value="2"/>
</dbReference>
<name>A0ABR8A271_9CYAN</name>
<evidence type="ECO:0000256" key="3">
    <source>
        <dbReference type="PROSITE-ProRule" id="PRU00221"/>
    </source>
</evidence>
<dbReference type="PROSITE" id="PS50294">
    <property type="entry name" value="WD_REPEATS_REGION"/>
    <property type="match status" value="2"/>
</dbReference>